<gene>
    <name evidence="1" type="ORF">GCM10010326_39270</name>
</gene>
<sequence length="364" mass="38899">MRERQCERAAGHLFGAIASRCPEEVRMRPRLLPDTHLLPSDRGVVISGPRHTAAYGLPGMHPWLERLRPFLDGHHALDQLTADLPPRAAQHVRTLVELLAREGFVRDATADLPHTLSPDIRTRHAAIIDFIAAHTDSPEHRFQRYRDCAPVVVGSGHLASALVLALLASGVAQVRLRLNESAEYSGTPTDVARLDECVGLLQEEGGAFRYERLDKGDNGCALPADVGAVLLGSDVFDPEATELARTLALRGGLLYGQAVGREEHIVISDVAVVECPTPAPTRLEAAAVGAARHTTGGTRPAPARRPSPYLGGPVAALAAHQLCLHLLRRVTGLDHIDGAAEPSPETAAAVLDLATGRFLGAESK</sequence>
<dbReference type="EMBL" id="BMUU01000006">
    <property type="protein sequence ID" value="GGY41275.1"/>
    <property type="molecule type" value="Genomic_DNA"/>
</dbReference>
<accession>A0ABQ3A9X7</accession>
<organism evidence="1 2">
    <name type="scientific">Streptomyces xanthochromogenes</name>
    <dbReference type="NCBI Taxonomy" id="67384"/>
    <lineage>
        <taxon>Bacteria</taxon>
        <taxon>Bacillati</taxon>
        <taxon>Actinomycetota</taxon>
        <taxon>Actinomycetes</taxon>
        <taxon>Kitasatosporales</taxon>
        <taxon>Streptomycetaceae</taxon>
        <taxon>Streptomyces</taxon>
    </lineage>
</organism>
<name>A0ABQ3A9X7_9ACTN</name>
<evidence type="ECO:0000313" key="2">
    <source>
        <dbReference type="Proteomes" id="UP000600946"/>
    </source>
</evidence>
<keyword evidence="2" id="KW-1185">Reference proteome</keyword>
<protein>
    <submittedName>
        <fullName evidence="1">Uncharacterized protein</fullName>
    </submittedName>
</protein>
<proteinExistence type="predicted"/>
<dbReference type="Proteomes" id="UP000600946">
    <property type="component" value="Unassembled WGS sequence"/>
</dbReference>
<comment type="caution">
    <text evidence="1">The sequence shown here is derived from an EMBL/GenBank/DDBJ whole genome shotgun (WGS) entry which is preliminary data.</text>
</comment>
<reference evidence="2" key="1">
    <citation type="journal article" date="2019" name="Int. J. Syst. Evol. Microbiol.">
        <title>The Global Catalogue of Microorganisms (GCM) 10K type strain sequencing project: providing services to taxonomists for standard genome sequencing and annotation.</title>
        <authorList>
            <consortium name="The Broad Institute Genomics Platform"/>
            <consortium name="The Broad Institute Genome Sequencing Center for Infectious Disease"/>
            <person name="Wu L."/>
            <person name="Ma J."/>
        </authorList>
    </citation>
    <scope>NUCLEOTIDE SEQUENCE [LARGE SCALE GENOMIC DNA]</scope>
    <source>
        <strain evidence="2">JCM 4594</strain>
    </source>
</reference>
<evidence type="ECO:0000313" key="1">
    <source>
        <dbReference type="EMBL" id="GGY41275.1"/>
    </source>
</evidence>